<dbReference type="EMBL" id="JAYMYQ010000009">
    <property type="protein sequence ID" value="KAK7314296.1"/>
    <property type="molecule type" value="Genomic_DNA"/>
</dbReference>
<proteinExistence type="predicted"/>
<comment type="caution">
    <text evidence="1">The sequence shown here is derived from an EMBL/GenBank/DDBJ whole genome shotgun (WGS) entry which is preliminary data.</text>
</comment>
<dbReference type="Proteomes" id="UP001367508">
    <property type="component" value="Unassembled WGS sequence"/>
</dbReference>
<gene>
    <name evidence="1" type="ORF">VNO77_39512</name>
</gene>
<keyword evidence="2" id="KW-1185">Reference proteome</keyword>
<organism evidence="1 2">
    <name type="scientific">Canavalia gladiata</name>
    <name type="common">Sword bean</name>
    <name type="synonym">Dolichos gladiatus</name>
    <dbReference type="NCBI Taxonomy" id="3824"/>
    <lineage>
        <taxon>Eukaryota</taxon>
        <taxon>Viridiplantae</taxon>
        <taxon>Streptophyta</taxon>
        <taxon>Embryophyta</taxon>
        <taxon>Tracheophyta</taxon>
        <taxon>Spermatophyta</taxon>
        <taxon>Magnoliopsida</taxon>
        <taxon>eudicotyledons</taxon>
        <taxon>Gunneridae</taxon>
        <taxon>Pentapetalae</taxon>
        <taxon>rosids</taxon>
        <taxon>fabids</taxon>
        <taxon>Fabales</taxon>
        <taxon>Fabaceae</taxon>
        <taxon>Papilionoideae</taxon>
        <taxon>50 kb inversion clade</taxon>
        <taxon>NPAAA clade</taxon>
        <taxon>indigoferoid/millettioid clade</taxon>
        <taxon>Phaseoleae</taxon>
        <taxon>Canavalia</taxon>
    </lineage>
</organism>
<name>A0AAN9KCQ4_CANGL</name>
<accession>A0AAN9KCQ4</accession>
<evidence type="ECO:0000313" key="2">
    <source>
        <dbReference type="Proteomes" id="UP001367508"/>
    </source>
</evidence>
<protein>
    <submittedName>
        <fullName evidence="1">Uncharacterized protein</fullName>
    </submittedName>
</protein>
<reference evidence="1 2" key="1">
    <citation type="submission" date="2024-01" db="EMBL/GenBank/DDBJ databases">
        <title>The genomes of 5 underutilized Papilionoideae crops provide insights into root nodulation and disease resistanc.</title>
        <authorList>
            <person name="Jiang F."/>
        </authorList>
    </citation>
    <scope>NUCLEOTIDE SEQUENCE [LARGE SCALE GENOMIC DNA]</scope>
    <source>
        <strain evidence="1">LVBAO_FW01</strain>
        <tissue evidence="1">Leaves</tissue>
    </source>
</reference>
<sequence length="160" mass="17930">MKNVIKAVKKLKLWSKKKKKKKRYEEHCCLWSSSTSTNTCQPSAPPLPSSSSWLEAEYKYGTFLQPPTLEDIATESSPVSSTSYQQYMVSVSQPVYGIPVPVIHTTTTDTSTPKSNGDLLINDLNMASGVFAKSHSEEIEHEGTNYFEVTRILHQEKSKV</sequence>
<evidence type="ECO:0000313" key="1">
    <source>
        <dbReference type="EMBL" id="KAK7314296.1"/>
    </source>
</evidence>
<dbReference type="AlphaFoldDB" id="A0AAN9KCQ4"/>